<dbReference type="AlphaFoldDB" id="A0A6M3JFG5"/>
<proteinExistence type="predicted"/>
<reference evidence="1" key="1">
    <citation type="submission" date="2020-03" db="EMBL/GenBank/DDBJ databases">
        <title>The deep terrestrial virosphere.</title>
        <authorList>
            <person name="Holmfeldt K."/>
            <person name="Nilsson E."/>
            <person name="Simone D."/>
            <person name="Lopez-Fernandez M."/>
            <person name="Wu X."/>
            <person name="de Brujin I."/>
            <person name="Lundin D."/>
            <person name="Andersson A."/>
            <person name="Bertilsson S."/>
            <person name="Dopson M."/>
        </authorList>
    </citation>
    <scope>NUCLEOTIDE SEQUENCE</scope>
    <source>
        <strain evidence="1">MM415A06202</strain>
    </source>
</reference>
<sequence>MGLRWRVSDAEDIKFSGIIAKTAIDLGLVQVPITDHVILNREQVRQIVHAISDGHGYLKLNELDFSKWDALAKWLVLSDKDQITFC</sequence>
<accession>A0A6M3JFG5</accession>
<gene>
    <name evidence="1" type="ORF">MM415A06202_0005</name>
</gene>
<organism evidence="1">
    <name type="scientific">viral metagenome</name>
    <dbReference type="NCBI Taxonomy" id="1070528"/>
    <lineage>
        <taxon>unclassified sequences</taxon>
        <taxon>metagenomes</taxon>
        <taxon>organismal metagenomes</taxon>
    </lineage>
</organism>
<evidence type="ECO:0000313" key="1">
    <source>
        <dbReference type="EMBL" id="QJA68550.1"/>
    </source>
</evidence>
<dbReference type="EMBL" id="MT141627">
    <property type="protein sequence ID" value="QJA68550.1"/>
    <property type="molecule type" value="Genomic_DNA"/>
</dbReference>
<protein>
    <submittedName>
        <fullName evidence="1">Uncharacterized protein</fullName>
    </submittedName>
</protein>
<name>A0A6M3JFG5_9ZZZZ</name>